<dbReference type="EMBL" id="JNFP01000068">
    <property type="protein sequence ID" value="KIA60475.1"/>
    <property type="molecule type" value="Genomic_DNA"/>
</dbReference>
<feature type="region of interest" description="Disordered" evidence="1">
    <location>
        <begin position="68"/>
        <end position="110"/>
    </location>
</feature>
<evidence type="ECO:0000313" key="3">
    <source>
        <dbReference type="Proteomes" id="UP000031364"/>
    </source>
</evidence>
<feature type="compositionally biased region" description="Low complexity" evidence="1">
    <location>
        <begin position="72"/>
        <end position="85"/>
    </location>
</feature>
<evidence type="ECO:0000313" key="2">
    <source>
        <dbReference type="EMBL" id="KIA60475.1"/>
    </source>
</evidence>
<feature type="compositionally biased region" description="Basic and acidic residues" evidence="1">
    <location>
        <begin position="9"/>
        <end position="20"/>
    </location>
</feature>
<comment type="caution">
    <text evidence="2">The sequence shown here is derived from an EMBL/GenBank/DDBJ whole genome shotgun (WGS) entry which is preliminary data.</text>
</comment>
<protein>
    <submittedName>
        <fullName evidence="2">Uncharacterized protein</fullName>
    </submittedName>
</protein>
<organism evidence="2 3">
    <name type="scientific">Nocardia vulneris</name>
    <dbReference type="NCBI Taxonomy" id="1141657"/>
    <lineage>
        <taxon>Bacteria</taxon>
        <taxon>Bacillati</taxon>
        <taxon>Actinomycetota</taxon>
        <taxon>Actinomycetes</taxon>
        <taxon>Mycobacteriales</taxon>
        <taxon>Nocardiaceae</taxon>
        <taxon>Nocardia</taxon>
    </lineage>
</organism>
<keyword evidence="3" id="KW-1185">Reference proteome</keyword>
<feature type="compositionally biased region" description="Pro residues" evidence="1">
    <location>
        <begin position="98"/>
        <end position="110"/>
    </location>
</feature>
<proteinExistence type="predicted"/>
<name>A0ABR4Z552_9NOCA</name>
<dbReference type="Proteomes" id="UP000031364">
    <property type="component" value="Unassembled WGS sequence"/>
</dbReference>
<sequence length="110" mass="12079">MFAGQVFQRGERLQSARGRQRDLFELARGQFREFGAETQLVQQVEGGGMHGVAAEVAQEVLVFLQHGHFDTGPGQQQSQHHAGGSTADHQTGRAFHRLPPPRSPARIPPC</sequence>
<feature type="region of interest" description="Disordered" evidence="1">
    <location>
        <begin position="1"/>
        <end position="20"/>
    </location>
</feature>
<gene>
    <name evidence="2" type="ORF">FG87_36870</name>
</gene>
<accession>A0ABR4Z552</accession>
<reference evidence="2 3" key="1">
    <citation type="journal article" date="2014" name="Int. J. Syst. Evol. Microbiol.">
        <title>Nocardia vulneris sp. nov., isolated from wounds of human patients in North America.</title>
        <authorList>
            <person name="Lasker B.A."/>
            <person name="Bell M."/>
            <person name="Klenk H.P."/>
            <person name="Sproer C."/>
            <person name="Schumann C."/>
            <person name="Schumann P."/>
            <person name="Brown J.M."/>
        </authorList>
    </citation>
    <scope>NUCLEOTIDE SEQUENCE [LARGE SCALE GENOMIC DNA]</scope>
    <source>
        <strain evidence="2 3">W9851</strain>
    </source>
</reference>
<evidence type="ECO:0000256" key="1">
    <source>
        <dbReference type="SAM" id="MobiDB-lite"/>
    </source>
</evidence>